<reference evidence="2 3" key="1">
    <citation type="submission" date="2006-02" db="EMBL/GenBank/DDBJ databases">
        <authorList>
            <person name="Pinhassi J."/>
            <person name="Pedros-Alio C."/>
            <person name="Ferriera S."/>
            <person name="Johnson J."/>
            <person name="Kravitz S."/>
            <person name="Halpern A."/>
            <person name="Remington K."/>
            <person name="Beeson K."/>
            <person name="Tran B."/>
            <person name="Rogers Y.-H."/>
            <person name="Friedman R."/>
            <person name="Venter J.C."/>
        </authorList>
    </citation>
    <scope>NUCLEOTIDE SEQUENCE [LARGE SCALE GENOMIC DNA]</scope>
    <source>
        <strain evidence="2 3">MED92</strain>
    </source>
</reference>
<evidence type="ECO:0000259" key="1">
    <source>
        <dbReference type="Pfam" id="PF01370"/>
    </source>
</evidence>
<dbReference type="PANTHER" id="PTHR43245">
    <property type="entry name" value="BIFUNCTIONAL POLYMYXIN RESISTANCE PROTEIN ARNA"/>
    <property type="match status" value="1"/>
</dbReference>
<dbReference type="InterPro" id="IPR036291">
    <property type="entry name" value="NAD(P)-bd_dom_sf"/>
</dbReference>
<accession>A0A7U8C2M5</accession>
<organism evidence="2 3">
    <name type="scientific">Neptuniibacter caesariensis</name>
    <dbReference type="NCBI Taxonomy" id="207954"/>
    <lineage>
        <taxon>Bacteria</taxon>
        <taxon>Pseudomonadati</taxon>
        <taxon>Pseudomonadota</taxon>
        <taxon>Gammaproteobacteria</taxon>
        <taxon>Oceanospirillales</taxon>
        <taxon>Oceanospirillaceae</taxon>
        <taxon>Neptuniibacter</taxon>
    </lineage>
</organism>
<proteinExistence type="predicted"/>
<dbReference type="SUPFAM" id="SSF51735">
    <property type="entry name" value="NAD(P)-binding Rossmann-fold domains"/>
    <property type="match status" value="1"/>
</dbReference>
<protein>
    <submittedName>
        <fullName evidence="2">NDP-sugar dehydratase or epimerase</fullName>
    </submittedName>
</protein>
<dbReference type="PANTHER" id="PTHR43245:SF13">
    <property type="entry name" value="UDP-D-APIOSE_UDP-D-XYLOSE SYNTHASE 2"/>
    <property type="match status" value="1"/>
</dbReference>
<dbReference type="Gene3D" id="3.40.50.720">
    <property type="entry name" value="NAD(P)-binding Rossmann-like Domain"/>
    <property type="match status" value="1"/>
</dbReference>
<sequence length="324" mass="36018">MSKVLITGGTGFIGLHLSRKIAEEGHELYIVDNFAREYSGDAELKEVIERENVTLVRGDITDPGLFVELDNDFDQVYHLAAINGTGNFYEIPDQVLRVGVLGTLNLLEWLKTNPQAKIVFSSSSEAYAGTLSLLGNDFPVPTPENVPLVIDDVANPRWSYAAGKMVSEVALNCYAQAHGLTNFSIIRYHNVYGPRMGFKHVVPQMIERIVKKEFPFKVFGADESRAFCYVDDAVKATQLVMESAKTCGEIYHIGKQEEISIEALAKKLLLITGSPTDTLAEASFQGSVKRRCPDVTKLEELGYEASVSLDEGLRACYDWYKNKF</sequence>
<dbReference type="InterPro" id="IPR050177">
    <property type="entry name" value="Lipid_A_modif_metabolic_enz"/>
</dbReference>
<feature type="domain" description="NAD-dependent epimerase/dehydratase" evidence="1">
    <location>
        <begin position="4"/>
        <end position="254"/>
    </location>
</feature>
<dbReference type="InterPro" id="IPR001509">
    <property type="entry name" value="Epimerase_deHydtase"/>
</dbReference>
<dbReference type="EMBL" id="AAOW01000024">
    <property type="protein sequence ID" value="EAR60074.1"/>
    <property type="molecule type" value="Genomic_DNA"/>
</dbReference>
<dbReference type="Proteomes" id="UP000002171">
    <property type="component" value="Unassembled WGS sequence"/>
</dbReference>
<name>A0A7U8C2M5_NEPCE</name>
<dbReference type="Pfam" id="PF01370">
    <property type="entry name" value="Epimerase"/>
    <property type="match status" value="1"/>
</dbReference>
<dbReference type="AlphaFoldDB" id="A0A7U8C2M5"/>
<keyword evidence="3" id="KW-1185">Reference proteome</keyword>
<evidence type="ECO:0000313" key="3">
    <source>
        <dbReference type="Proteomes" id="UP000002171"/>
    </source>
</evidence>
<dbReference type="RefSeq" id="WP_007021081.1">
    <property type="nucleotide sequence ID" value="NZ_CH724125.1"/>
</dbReference>
<dbReference type="OrthoDB" id="9803010at2"/>
<gene>
    <name evidence="2" type="ORF">MED92_17082</name>
</gene>
<comment type="caution">
    <text evidence="2">The sequence shown here is derived from an EMBL/GenBank/DDBJ whole genome shotgun (WGS) entry which is preliminary data.</text>
</comment>
<evidence type="ECO:0000313" key="2">
    <source>
        <dbReference type="EMBL" id="EAR60074.1"/>
    </source>
</evidence>